<comment type="caution">
    <text evidence="13">The sequence shown here is derived from an EMBL/GenBank/DDBJ whole genome shotgun (WGS) entry which is preliminary data.</text>
</comment>
<dbReference type="PANTHER" id="PTHR43671:SF98">
    <property type="entry name" value="SERINE_THREONINE-PROTEIN KINASE NEK11"/>
    <property type="match status" value="1"/>
</dbReference>
<feature type="region of interest" description="Disordered" evidence="10">
    <location>
        <begin position="492"/>
        <end position="514"/>
    </location>
</feature>
<feature type="region of interest" description="Disordered" evidence="10">
    <location>
        <begin position="596"/>
        <end position="626"/>
    </location>
</feature>
<organism evidence="13 14">
    <name type="scientific">[Emmonsia] crescens</name>
    <dbReference type="NCBI Taxonomy" id="73230"/>
    <lineage>
        <taxon>Eukaryota</taxon>
        <taxon>Fungi</taxon>
        <taxon>Dikarya</taxon>
        <taxon>Ascomycota</taxon>
        <taxon>Pezizomycotina</taxon>
        <taxon>Eurotiomycetes</taxon>
        <taxon>Eurotiomycetidae</taxon>
        <taxon>Onygenales</taxon>
        <taxon>Ajellomycetaceae</taxon>
        <taxon>Emergomyces</taxon>
    </lineage>
</organism>
<dbReference type="InterPro" id="IPR000719">
    <property type="entry name" value="Prot_kinase_dom"/>
</dbReference>
<dbReference type="Pfam" id="PF00498">
    <property type="entry name" value="FHA"/>
    <property type="match status" value="1"/>
</dbReference>
<comment type="catalytic activity">
    <reaction evidence="9">
        <text>L-seryl-[protein] + ATP = O-phospho-L-seryl-[protein] + ADP + H(+)</text>
        <dbReference type="Rhea" id="RHEA:17989"/>
        <dbReference type="Rhea" id="RHEA-COMP:9863"/>
        <dbReference type="Rhea" id="RHEA-COMP:11604"/>
        <dbReference type="ChEBI" id="CHEBI:15378"/>
        <dbReference type="ChEBI" id="CHEBI:29999"/>
        <dbReference type="ChEBI" id="CHEBI:30616"/>
        <dbReference type="ChEBI" id="CHEBI:83421"/>
        <dbReference type="ChEBI" id="CHEBI:456216"/>
        <dbReference type="EC" id="2.7.11.1"/>
    </reaction>
</comment>
<dbReference type="Proteomes" id="UP000226031">
    <property type="component" value="Unassembled WGS sequence"/>
</dbReference>
<keyword evidence="14" id="KW-1185">Reference proteome</keyword>
<dbReference type="EMBL" id="PDND01000075">
    <property type="protein sequence ID" value="PGH32993.1"/>
    <property type="molecule type" value="Genomic_DNA"/>
</dbReference>
<dbReference type="EC" id="2.7.11.1" evidence="2"/>
<dbReference type="GO" id="GO:0004674">
    <property type="term" value="F:protein serine/threonine kinase activity"/>
    <property type="evidence" value="ECO:0007669"/>
    <property type="project" value="UniProtKB-KW"/>
</dbReference>
<dbReference type="CDD" id="cd00180">
    <property type="entry name" value="PKc"/>
    <property type="match status" value="1"/>
</dbReference>
<dbReference type="PROSITE" id="PS50006">
    <property type="entry name" value="FHA_DOMAIN"/>
    <property type="match status" value="1"/>
</dbReference>
<evidence type="ECO:0000259" key="12">
    <source>
        <dbReference type="PROSITE" id="PS50011"/>
    </source>
</evidence>
<evidence type="ECO:0000256" key="5">
    <source>
        <dbReference type="ARBA" id="ARBA00022741"/>
    </source>
</evidence>
<dbReference type="InterPro" id="IPR000253">
    <property type="entry name" value="FHA_dom"/>
</dbReference>
<dbReference type="SUPFAM" id="SSF49879">
    <property type="entry name" value="SMAD/FHA domain"/>
    <property type="match status" value="1"/>
</dbReference>
<comment type="similarity">
    <text evidence="1">Belongs to the protein kinase superfamily. CAMK Ser/Thr protein kinase family. CHEK2 subfamily.</text>
</comment>
<name>A0A2B7ZII9_9EURO</name>
<evidence type="ECO:0000256" key="9">
    <source>
        <dbReference type="ARBA" id="ARBA00048679"/>
    </source>
</evidence>
<dbReference type="STRING" id="73230.A0A2B7ZII9"/>
<gene>
    <name evidence="13" type="ORF">GX50_04208</name>
</gene>
<dbReference type="PROSITE" id="PS00108">
    <property type="entry name" value="PROTEIN_KINASE_ST"/>
    <property type="match status" value="1"/>
</dbReference>
<dbReference type="Gene3D" id="1.10.510.10">
    <property type="entry name" value="Transferase(Phosphotransferase) domain 1"/>
    <property type="match status" value="1"/>
</dbReference>
<keyword evidence="5" id="KW-0547">Nucleotide-binding</keyword>
<accession>A0A2B7ZII9</accession>
<feature type="domain" description="Protein kinase" evidence="12">
    <location>
        <begin position="231"/>
        <end position="482"/>
    </location>
</feature>
<keyword evidence="3 13" id="KW-0723">Serine/threonine-protein kinase</keyword>
<evidence type="ECO:0000256" key="6">
    <source>
        <dbReference type="ARBA" id="ARBA00022777"/>
    </source>
</evidence>
<dbReference type="GO" id="GO:0005634">
    <property type="term" value="C:nucleus"/>
    <property type="evidence" value="ECO:0007669"/>
    <property type="project" value="TreeGrafter"/>
</dbReference>
<evidence type="ECO:0000313" key="13">
    <source>
        <dbReference type="EMBL" id="PGH32993.1"/>
    </source>
</evidence>
<evidence type="ECO:0000313" key="14">
    <source>
        <dbReference type="Proteomes" id="UP000226031"/>
    </source>
</evidence>
<protein>
    <recommendedName>
        <fullName evidence="2">non-specific serine/threonine protein kinase</fullName>
        <ecNumber evidence="2">2.7.11.1</ecNumber>
    </recommendedName>
</protein>
<evidence type="ECO:0000259" key="11">
    <source>
        <dbReference type="PROSITE" id="PS50006"/>
    </source>
</evidence>
<dbReference type="GO" id="GO:0005524">
    <property type="term" value="F:ATP binding"/>
    <property type="evidence" value="ECO:0007669"/>
    <property type="project" value="UniProtKB-KW"/>
</dbReference>
<feature type="compositionally biased region" description="Low complexity" evidence="10">
    <location>
        <begin position="602"/>
        <end position="620"/>
    </location>
</feature>
<dbReference type="InterPro" id="IPR011009">
    <property type="entry name" value="Kinase-like_dom_sf"/>
</dbReference>
<dbReference type="AlphaFoldDB" id="A0A2B7ZII9"/>
<evidence type="ECO:0000256" key="4">
    <source>
        <dbReference type="ARBA" id="ARBA00022679"/>
    </source>
</evidence>
<dbReference type="Pfam" id="PF00069">
    <property type="entry name" value="Pkinase"/>
    <property type="match status" value="1"/>
</dbReference>
<evidence type="ECO:0000256" key="3">
    <source>
        <dbReference type="ARBA" id="ARBA00022527"/>
    </source>
</evidence>
<comment type="catalytic activity">
    <reaction evidence="8">
        <text>L-threonyl-[protein] + ATP = O-phospho-L-threonyl-[protein] + ADP + H(+)</text>
        <dbReference type="Rhea" id="RHEA:46608"/>
        <dbReference type="Rhea" id="RHEA-COMP:11060"/>
        <dbReference type="Rhea" id="RHEA-COMP:11605"/>
        <dbReference type="ChEBI" id="CHEBI:15378"/>
        <dbReference type="ChEBI" id="CHEBI:30013"/>
        <dbReference type="ChEBI" id="CHEBI:30616"/>
        <dbReference type="ChEBI" id="CHEBI:61977"/>
        <dbReference type="ChEBI" id="CHEBI:456216"/>
        <dbReference type="EC" id="2.7.11.1"/>
    </reaction>
</comment>
<dbReference type="SMART" id="SM00240">
    <property type="entry name" value="FHA"/>
    <property type="match status" value="1"/>
</dbReference>
<dbReference type="Gene3D" id="3.30.200.20">
    <property type="entry name" value="Phosphorylase Kinase, domain 1"/>
    <property type="match status" value="1"/>
</dbReference>
<dbReference type="Gene3D" id="2.60.200.20">
    <property type="match status" value="1"/>
</dbReference>
<evidence type="ECO:0000256" key="7">
    <source>
        <dbReference type="ARBA" id="ARBA00022840"/>
    </source>
</evidence>
<sequence length="664" mass="74954">MEDPNLIAWLYPYDRSPHAISAITDPDNSSLHFPPMLQKDAAPIFQSRESTPEREDINEEHLNYLYDEGLQLTFSNRPKGDKGFCLGRDKEKCDIFLPDEQRRDGISACHCYFTFDNQNRLILRDESSNGTIVAYDKKGAERRRNFTWILGGHSVPDEIKEITIQFHRSLQFQIVVPKAWKDPDQYSANIKQFRQQMNAPDDLYLGKLGIRSGHTTASLSQVQTPTQDPILLEQKVLGSGGFGVVTHHWDVSTGVEYACKRPLGTLNKEKQQLWEKEVRIMGRITHENIVKFYPAVESLVPCLYLDYLPCGSLEKQHRQNPISYRETFTILRQCLSALKYLHEQNPPIAHRDLKPANILVRDRDPLHVQLADFGLAKEGTSLRSHVGTKPYLPPEFATAVKPREKYTVKIDIWSLGVVALRFTHNLPSSDCDGIAWCNRIIDRANTYKNEDLMNFLTTHMLVLKPEARSSAKACLKAIEDLLVRFRDGSRTPTQASSAERVLPTGQSISPDNAIPGFSSSRINAYISTNACLPESRKRLAQSRSSSDTIRASKRLAQKAGHNNNHQQREQKDSKFNTFHSNWLQDPNCVGSTVAEMGREDPSGWNSGSNAANSTTTNASGEGHAPRRTRLNVNEQHNDSVRATRRLCTNSEEKLGLLLQNNPGG</sequence>
<keyword evidence="4" id="KW-0808">Transferase</keyword>
<dbReference type="InterPro" id="IPR008271">
    <property type="entry name" value="Ser/Thr_kinase_AS"/>
</dbReference>
<keyword evidence="7" id="KW-0067">ATP-binding</keyword>
<dbReference type="InterPro" id="IPR008984">
    <property type="entry name" value="SMAD_FHA_dom_sf"/>
</dbReference>
<evidence type="ECO:0000256" key="1">
    <source>
        <dbReference type="ARBA" id="ARBA00005575"/>
    </source>
</evidence>
<dbReference type="InterPro" id="IPR050660">
    <property type="entry name" value="NEK_Ser/Thr_kinase"/>
</dbReference>
<keyword evidence="6 13" id="KW-0418">Kinase</keyword>
<proteinExistence type="inferred from homology"/>
<evidence type="ECO:0000256" key="10">
    <source>
        <dbReference type="SAM" id="MobiDB-lite"/>
    </source>
</evidence>
<reference evidence="13 14" key="1">
    <citation type="submission" date="2017-10" db="EMBL/GenBank/DDBJ databases">
        <title>Comparative genomics in systemic dimorphic fungi from Ajellomycetaceae.</title>
        <authorList>
            <person name="Munoz J.F."/>
            <person name="Mcewen J.G."/>
            <person name="Clay O.K."/>
            <person name="Cuomo C.A."/>
        </authorList>
    </citation>
    <scope>NUCLEOTIDE SEQUENCE [LARGE SCALE GENOMIC DNA]</scope>
    <source>
        <strain evidence="13 14">UAMH4076</strain>
    </source>
</reference>
<evidence type="ECO:0000256" key="2">
    <source>
        <dbReference type="ARBA" id="ARBA00012513"/>
    </source>
</evidence>
<feature type="domain" description="FHA" evidence="11">
    <location>
        <begin position="84"/>
        <end position="138"/>
    </location>
</feature>
<evidence type="ECO:0000256" key="8">
    <source>
        <dbReference type="ARBA" id="ARBA00047899"/>
    </source>
</evidence>
<dbReference type="SUPFAM" id="SSF56112">
    <property type="entry name" value="Protein kinase-like (PK-like)"/>
    <property type="match status" value="1"/>
</dbReference>
<dbReference type="VEuPathDB" id="FungiDB:EMCG_09486"/>
<dbReference type="PANTHER" id="PTHR43671">
    <property type="entry name" value="SERINE/THREONINE-PROTEIN KINASE NEK"/>
    <property type="match status" value="1"/>
</dbReference>
<dbReference type="SMART" id="SM00220">
    <property type="entry name" value="S_TKc"/>
    <property type="match status" value="1"/>
</dbReference>
<dbReference type="PROSITE" id="PS50011">
    <property type="entry name" value="PROTEIN_KINASE_DOM"/>
    <property type="match status" value="1"/>
</dbReference>